<evidence type="ECO:0000256" key="2">
    <source>
        <dbReference type="ARBA" id="ARBA00022676"/>
    </source>
</evidence>
<keyword evidence="2 8" id="KW-0328">Glycosyltransferase</keyword>
<dbReference type="PRINTS" id="PR01439">
    <property type="entry name" value="CELLSNTHASEA"/>
</dbReference>
<keyword evidence="4 7" id="KW-0812">Transmembrane</keyword>
<keyword evidence="6 7" id="KW-0472">Membrane</keyword>
<dbReference type="SUPFAM" id="SSF53448">
    <property type="entry name" value="Nucleotide-diphospho-sugar transferases"/>
    <property type="match status" value="1"/>
</dbReference>
<name>A0A379F027_PROMI</name>
<dbReference type="InterPro" id="IPR029044">
    <property type="entry name" value="Nucleotide-diphossugar_trans"/>
</dbReference>
<dbReference type="InterPro" id="IPR003919">
    <property type="entry name" value="Cell_synth_A"/>
</dbReference>
<dbReference type="Proteomes" id="UP000254191">
    <property type="component" value="Unassembled WGS sequence"/>
</dbReference>
<dbReference type="EMBL" id="UGTS01000001">
    <property type="protein sequence ID" value="SUC12000.1"/>
    <property type="molecule type" value="Genomic_DNA"/>
</dbReference>
<evidence type="ECO:0000256" key="5">
    <source>
        <dbReference type="ARBA" id="ARBA00022989"/>
    </source>
</evidence>
<evidence type="ECO:0000256" key="7">
    <source>
        <dbReference type="SAM" id="Phobius"/>
    </source>
</evidence>
<evidence type="ECO:0000256" key="4">
    <source>
        <dbReference type="ARBA" id="ARBA00022692"/>
    </source>
</evidence>
<dbReference type="Gene3D" id="3.90.550.10">
    <property type="entry name" value="Spore Coat Polysaccharide Biosynthesis Protein SpsA, Chain A"/>
    <property type="match status" value="1"/>
</dbReference>
<dbReference type="EC" id="2.4.1.12" evidence="8"/>
<evidence type="ECO:0000313" key="9">
    <source>
        <dbReference type="Proteomes" id="UP000254191"/>
    </source>
</evidence>
<evidence type="ECO:0000256" key="3">
    <source>
        <dbReference type="ARBA" id="ARBA00022679"/>
    </source>
</evidence>
<proteinExistence type="predicted"/>
<dbReference type="InterPro" id="IPR050321">
    <property type="entry name" value="Glycosyltr_2/OpgH_subfam"/>
</dbReference>
<evidence type="ECO:0000313" key="8">
    <source>
        <dbReference type="EMBL" id="SUC12000.1"/>
    </source>
</evidence>
<organism evidence="8 9">
    <name type="scientific">Proteus mirabilis</name>
    <dbReference type="NCBI Taxonomy" id="584"/>
    <lineage>
        <taxon>Bacteria</taxon>
        <taxon>Pseudomonadati</taxon>
        <taxon>Pseudomonadota</taxon>
        <taxon>Gammaproteobacteria</taxon>
        <taxon>Enterobacterales</taxon>
        <taxon>Morganellaceae</taxon>
        <taxon>Proteus</taxon>
    </lineage>
</organism>
<dbReference type="AlphaFoldDB" id="A0A379F027"/>
<dbReference type="PANTHER" id="PTHR43867:SF2">
    <property type="entry name" value="CELLULOSE SYNTHASE CATALYTIC SUBUNIT A [UDP-FORMING]"/>
    <property type="match status" value="1"/>
</dbReference>
<reference evidence="8 9" key="1">
    <citation type="submission" date="2018-06" db="EMBL/GenBank/DDBJ databases">
        <authorList>
            <consortium name="Pathogen Informatics"/>
            <person name="Doyle S."/>
        </authorList>
    </citation>
    <scope>NUCLEOTIDE SEQUENCE [LARGE SCALE GENOMIC DNA]</scope>
    <source>
        <strain evidence="8 9">NCTC11938</strain>
    </source>
</reference>
<keyword evidence="5 7" id="KW-1133">Transmembrane helix</keyword>
<dbReference type="GO" id="GO:0016760">
    <property type="term" value="F:cellulose synthase (UDP-forming) activity"/>
    <property type="evidence" value="ECO:0007669"/>
    <property type="project" value="UniProtKB-EC"/>
</dbReference>
<accession>A0A379F027</accession>
<protein>
    <submittedName>
        <fullName evidence="8">Cellulose synthase catalytic subunit</fullName>
        <ecNumber evidence="8">2.4.1.12</ecNumber>
    </submittedName>
</protein>
<keyword evidence="3 8" id="KW-0808">Transferase</keyword>
<dbReference type="GO" id="GO:0035438">
    <property type="term" value="F:cyclic-di-GMP binding"/>
    <property type="evidence" value="ECO:0007669"/>
    <property type="project" value="InterPro"/>
</dbReference>
<sequence>MSTRYLYWRATHTLNFNTSIEGILGTGLFLAEIYSWIILVLGYFQTAWPLNRKIAPLPKDISLWPTVDIYVPTYNESLDVVRDTVLAAQGIDYPKDKMKVYLLDDGSREGV</sequence>
<gene>
    <name evidence="8" type="primary">bcsA_2</name>
    <name evidence="8" type="ORF">NCTC11938_00207</name>
</gene>
<evidence type="ECO:0000256" key="1">
    <source>
        <dbReference type="ARBA" id="ARBA00004141"/>
    </source>
</evidence>
<dbReference type="PANTHER" id="PTHR43867">
    <property type="entry name" value="CELLULOSE SYNTHASE CATALYTIC SUBUNIT A [UDP-FORMING]"/>
    <property type="match status" value="1"/>
</dbReference>
<evidence type="ECO:0000256" key="6">
    <source>
        <dbReference type="ARBA" id="ARBA00023136"/>
    </source>
</evidence>
<feature type="transmembrane region" description="Helical" evidence="7">
    <location>
        <begin position="20"/>
        <end position="44"/>
    </location>
</feature>
<comment type="subcellular location">
    <subcellularLocation>
        <location evidence="1">Membrane</location>
        <topology evidence="1">Multi-pass membrane protein</topology>
    </subcellularLocation>
</comment>
<dbReference type="GO" id="GO:0005886">
    <property type="term" value="C:plasma membrane"/>
    <property type="evidence" value="ECO:0007669"/>
    <property type="project" value="TreeGrafter"/>
</dbReference>
<dbReference type="GO" id="GO:0006011">
    <property type="term" value="P:UDP-alpha-D-glucose metabolic process"/>
    <property type="evidence" value="ECO:0007669"/>
    <property type="project" value="InterPro"/>
</dbReference>